<evidence type="ECO:0000313" key="2">
    <source>
        <dbReference type="EMBL" id="KAK1746837.1"/>
    </source>
</evidence>
<name>A0AAD8YIS4_9STRA</name>
<keyword evidence="3" id="KW-1185">Reference proteome</keyword>
<feature type="compositionally biased region" description="Low complexity" evidence="1">
    <location>
        <begin position="21"/>
        <end position="34"/>
    </location>
</feature>
<gene>
    <name evidence="2" type="ORF">QTG54_002181</name>
</gene>
<feature type="compositionally biased region" description="Polar residues" evidence="1">
    <location>
        <begin position="35"/>
        <end position="45"/>
    </location>
</feature>
<sequence>MTVVVKKASMDSLEKTKDCDVSSSTTEDVSTCSEGQSRQPTSNNCGESMEVTVTVISLDGVVAKKYQPKSKLPTSRRRPQKL</sequence>
<comment type="caution">
    <text evidence="2">The sequence shown here is derived from an EMBL/GenBank/DDBJ whole genome shotgun (WGS) entry which is preliminary data.</text>
</comment>
<feature type="region of interest" description="Disordered" evidence="1">
    <location>
        <begin position="14"/>
        <end position="45"/>
    </location>
</feature>
<dbReference type="AlphaFoldDB" id="A0AAD8YIS4"/>
<evidence type="ECO:0000313" key="3">
    <source>
        <dbReference type="Proteomes" id="UP001224775"/>
    </source>
</evidence>
<evidence type="ECO:0000256" key="1">
    <source>
        <dbReference type="SAM" id="MobiDB-lite"/>
    </source>
</evidence>
<dbReference type="EMBL" id="JATAAI010000003">
    <property type="protein sequence ID" value="KAK1746837.1"/>
    <property type="molecule type" value="Genomic_DNA"/>
</dbReference>
<reference evidence="2" key="1">
    <citation type="submission" date="2023-06" db="EMBL/GenBank/DDBJ databases">
        <title>Survivors Of The Sea: Transcriptome response of Skeletonema marinoi to long-term dormancy.</title>
        <authorList>
            <person name="Pinder M.I.M."/>
            <person name="Kourtchenko O."/>
            <person name="Robertson E.K."/>
            <person name="Larsson T."/>
            <person name="Maumus F."/>
            <person name="Osuna-Cruz C.M."/>
            <person name="Vancaester E."/>
            <person name="Stenow R."/>
            <person name="Vandepoele K."/>
            <person name="Ploug H."/>
            <person name="Bruchert V."/>
            <person name="Godhe A."/>
            <person name="Topel M."/>
        </authorList>
    </citation>
    <scope>NUCLEOTIDE SEQUENCE</scope>
    <source>
        <strain evidence="2">R05AC</strain>
    </source>
</reference>
<organism evidence="2 3">
    <name type="scientific">Skeletonema marinoi</name>
    <dbReference type="NCBI Taxonomy" id="267567"/>
    <lineage>
        <taxon>Eukaryota</taxon>
        <taxon>Sar</taxon>
        <taxon>Stramenopiles</taxon>
        <taxon>Ochrophyta</taxon>
        <taxon>Bacillariophyta</taxon>
        <taxon>Coscinodiscophyceae</taxon>
        <taxon>Thalassiosirophycidae</taxon>
        <taxon>Thalassiosirales</taxon>
        <taxon>Skeletonemataceae</taxon>
        <taxon>Skeletonema</taxon>
        <taxon>Skeletonema marinoi-dohrnii complex</taxon>
    </lineage>
</organism>
<protein>
    <submittedName>
        <fullName evidence="2">Uncharacterized protein</fullName>
    </submittedName>
</protein>
<dbReference type="Proteomes" id="UP001224775">
    <property type="component" value="Unassembled WGS sequence"/>
</dbReference>
<proteinExistence type="predicted"/>
<accession>A0AAD8YIS4</accession>